<dbReference type="InterPro" id="IPR013022">
    <property type="entry name" value="Xyl_isomerase-like_TIM-brl"/>
</dbReference>
<dbReference type="AlphaFoldDB" id="A0A3D8YGW0"/>
<dbReference type="Proteomes" id="UP000256373">
    <property type="component" value="Unassembled WGS sequence"/>
</dbReference>
<dbReference type="Pfam" id="PF01261">
    <property type="entry name" value="AP_endonuc_2"/>
    <property type="match status" value="1"/>
</dbReference>
<keyword evidence="3" id="KW-0670">Pyruvate</keyword>
<organism evidence="3 4">
    <name type="scientific">Dyadobacter luteus</name>
    <dbReference type="NCBI Taxonomy" id="2259619"/>
    <lineage>
        <taxon>Bacteria</taxon>
        <taxon>Pseudomonadati</taxon>
        <taxon>Bacteroidota</taxon>
        <taxon>Cytophagia</taxon>
        <taxon>Cytophagales</taxon>
        <taxon>Spirosomataceae</taxon>
        <taxon>Dyadobacter</taxon>
    </lineage>
</organism>
<evidence type="ECO:0000313" key="3">
    <source>
        <dbReference type="EMBL" id="REA64048.1"/>
    </source>
</evidence>
<accession>A0A3D8YGW0</accession>
<sequence length="296" mass="32913">MKSNVSRRQLIKGIAAVSGAVVVPQSLTAAITKAETILGPELKGKINHSVCKWCYGKIPLETFAQECKKMGIKSIELLGPDEWPILKKYGLTCALPNGAGMGIEKGFNDLANHDELVKSYEELFPKLQAAGYTTVICFSGNRRGMSDVDGMRNCAIGLRRLMPAAEKYNITMIMELLNSKVNHLDYMCDRTEWGAGLCEMIGSEKFKLLYDIYHMQIMEGDVIATIKKYHKYIGHYHTGGVPGRNEIDETQELYYPAIMKAIVETGYKGFVAQEFIPKRADQLASLKQGVEICDVA</sequence>
<dbReference type="Gene3D" id="3.20.20.150">
    <property type="entry name" value="Divalent-metal-dependent TIM barrel enzymes"/>
    <property type="match status" value="1"/>
</dbReference>
<dbReference type="OrthoDB" id="9786584at2"/>
<protein>
    <submittedName>
        <fullName evidence="3">Hydroxypyruvate isomerase</fullName>
    </submittedName>
</protein>
<dbReference type="PANTHER" id="PTHR43489">
    <property type="entry name" value="ISOMERASE"/>
    <property type="match status" value="1"/>
</dbReference>
<dbReference type="PANTHER" id="PTHR43489:SF3">
    <property type="entry name" value="XYLOSE ISOMERASE DOMAIN PROTEIN TIM BARREL"/>
    <property type="match status" value="1"/>
</dbReference>
<dbReference type="SUPFAM" id="SSF51658">
    <property type="entry name" value="Xylose isomerase-like"/>
    <property type="match status" value="1"/>
</dbReference>
<evidence type="ECO:0000259" key="2">
    <source>
        <dbReference type="Pfam" id="PF01261"/>
    </source>
</evidence>
<evidence type="ECO:0000313" key="4">
    <source>
        <dbReference type="Proteomes" id="UP000256373"/>
    </source>
</evidence>
<dbReference type="EMBL" id="QNUL01000001">
    <property type="protein sequence ID" value="REA64048.1"/>
    <property type="molecule type" value="Genomic_DNA"/>
</dbReference>
<dbReference type="RefSeq" id="WP_115828656.1">
    <property type="nucleotide sequence ID" value="NZ_QNUL01000001.1"/>
</dbReference>
<dbReference type="GO" id="GO:0016853">
    <property type="term" value="F:isomerase activity"/>
    <property type="evidence" value="ECO:0007669"/>
    <property type="project" value="UniProtKB-KW"/>
</dbReference>
<name>A0A3D8YGW0_9BACT</name>
<keyword evidence="4" id="KW-1185">Reference proteome</keyword>
<feature type="domain" description="Xylose isomerase-like TIM barrel" evidence="2">
    <location>
        <begin position="85"/>
        <end position="277"/>
    </location>
</feature>
<dbReference type="InterPro" id="IPR036237">
    <property type="entry name" value="Xyl_isomerase-like_sf"/>
</dbReference>
<gene>
    <name evidence="3" type="ORF">DSL64_00335</name>
</gene>
<dbReference type="PROSITE" id="PS51318">
    <property type="entry name" value="TAT"/>
    <property type="match status" value="1"/>
</dbReference>
<dbReference type="InterPro" id="IPR006311">
    <property type="entry name" value="TAT_signal"/>
</dbReference>
<proteinExistence type="predicted"/>
<comment type="caution">
    <text evidence="3">The sequence shown here is derived from an EMBL/GenBank/DDBJ whole genome shotgun (WGS) entry which is preliminary data.</text>
</comment>
<dbReference type="InterPro" id="IPR050417">
    <property type="entry name" value="Sugar_Epim/Isomerase"/>
</dbReference>
<evidence type="ECO:0000256" key="1">
    <source>
        <dbReference type="ARBA" id="ARBA00023235"/>
    </source>
</evidence>
<keyword evidence="1 3" id="KW-0413">Isomerase</keyword>
<reference evidence="3 4" key="1">
    <citation type="submission" date="2018-07" db="EMBL/GenBank/DDBJ databases">
        <title>Dyadobacter roseus sp. nov., isolated from rose rhizosphere soil.</title>
        <authorList>
            <person name="Chen L."/>
        </authorList>
    </citation>
    <scope>NUCLEOTIDE SEQUENCE [LARGE SCALE GENOMIC DNA]</scope>
    <source>
        <strain evidence="3 4">RS19</strain>
    </source>
</reference>